<comment type="subcellular location">
    <subcellularLocation>
        <location evidence="1">Cytoplasm</location>
    </subcellularLocation>
    <subcellularLocation>
        <location evidence="2">Lysosome membrane</location>
    </subcellularLocation>
</comment>
<dbReference type="Pfam" id="PF14638">
    <property type="entry name" value="FNIP_C"/>
    <property type="match status" value="1"/>
</dbReference>
<dbReference type="PRINTS" id="PR02073">
    <property type="entry name" value="FOLLICULNIP1"/>
</dbReference>
<evidence type="ECO:0000256" key="5">
    <source>
        <dbReference type="ARBA" id="ARBA00023136"/>
    </source>
</evidence>
<evidence type="ECO:0000256" key="7">
    <source>
        <dbReference type="SAM" id="MobiDB-lite"/>
    </source>
</evidence>
<dbReference type="PROSITE" id="PS51836">
    <property type="entry name" value="DENN_FNIP12"/>
    <property type="match status" value="1"/>
</dbReference>
<dbReference type="PANTHER" id="PTHR21634:SF9">
    <property type="entry name" value="RE13835P"/>
    <property type="match status" value="1"/>
</dbReference>
<evidence type="ECO:0000256" key="1">
    <source>
        <dbReference type="ARBA" id="ARBA00004496"/>
    </source>
</evidence>
<accession>A0AAV7XTJ9</accession>
<proteinExistence type="inferred from homology"/>
<dbReference type="InterPro" id="IPR026156">
    <property type="entry name" value="FNIP_fam"/>
</dbReference>
<name>A0AAV7XTJ9_9NEOP</name>
<dbReference type="PANTHER" id="PTHR21634">
    <property type="entry name" value="RE13835P"/>
    <property type="match status" value="1"/>
</dbReference>
<organism evidence="9 10">
    <name type="scientific">Megalurothrips usitatus</name>
    <name type="common">bean blossom thrips</name>
    <dbReference type="NCBI Taxonomy" id="439358"/>
    <lineage>
        <taxon>Eukaryota</taxon>
        <taxon>Metazoa</taxon>
        <taxon>Ecdysozoa</taxon>
        <taxon>Arthropoda</taxon>
        <taxon>Hexapoda</taxon>
        <taxon>Insecta</taxon>
        <taxon>Pterygota</taxon>
        <taxon>Neoptera</taxon>
        <taxon>Paraneoptera</taxon>
        <taxon>Thysanoptera</taxon>
        <taxon>Terebrantia</taxon>
        <taxon>Thripoidea</taxon>
        <taxon>Thripidae</taxon>
        <taxon>Megalurothrips</taxon>
    </lineage>
</organism>
<keyword evidence="10" id="KW-1185">Reference proteome</keyword>
<feature type="region of interest" description="Disordered" evidence="7">
    <location>
        <begin position="668"/>
        <end position="699"/>
    </location>
</feature>
<gene>
    <name evidence="9" type="ORF">ONE63_006287</name>
</gene>
<comment type="similarity">
    <text evidence="3">Belongs to the FNIP family.</text>
</comment>
<dbReference type="Proteomes" id="UP001075354">
    <property type="component" value="Chromosome 3"/>
</dbReference>
<feature type="compositionally biased region" description="Basic and acidic residues" evidence="7">
    <location>
        <begin position="671"/>
        <end position="686"/>
    </location>
</feature>
<feature type="domain" description="UDENN FNIP1/2-type" evidence="8">
    <location>
        <begin position="35"/>
        <end position="1152"/>
    </location>
</feature>
<dbReference type="InterPro" id="IPR037545">
    <property type="entry name" value="DENN_FNIP1/2"/>
</dbReference>
<evidence type="ECO:0000313" key="9">
    <source>
        <dbReference type="EMBL" id="KAJ1529514.1"/>
    </source>
</evidence>
<evidence type="ECO:0000256" key="2">
    <source>
        <dbReference type="ARBA" id="ARBA00004656"/>
    </source>
</evidence>
<reference evidence="9" key="1">
    <citation type="submission" date="2022-12" db="EMBL/GenBank/DDBJ databases">
        <title>Chromosome-level genome assembly of the bean flower thrips Megalurothrips usitatus.</title>
        <authorList>
            <person name="Ma L."/>
            <person name="Liu Q."/>
            <person name="Li H."/>
            <person name="Cai W."/>
        </authorList>
    </citation>
    <scope>NUCLEOTIDE SEQUENCE</scope>
    <source>
        <strain evidence="9">Cailab_2022a</strain>
    </source>
</reference>
<evidence type="ECO:0000313" key="10">
    <source>
        <dbReference type="Proteomes" id="UP001075354"/>
    </source>
</evidence>
<sequence>MALLNRLFSSRRKQQPQKGYGFPVSSQTTLPSFDFSKDQVRVVLFRECERRGRKLLFDSKAVRKIPLTSVLQCSKLRKGMKAEDIKKADAFAEITNGFGYQYARPPSDVKPLGEMIFGSVAMALRGSTFKVHVGGSPPVLMLTKVSNSPTKRESERGLEDSYGSSINSMNEYFAGGSSSSDSKLATASGSCPLDVPLPSSLSLGTSQVFARNYRLGHLGSLEADSGCCTNSDCSRPGTQPSGSFNIALASPDSRKGSGGSLSSLRRRWLRTASTSLDLDSSQSLTQIDSQTSCSSLPACGDDKPHRRTKLGVAIIINLTQHQKEIMQEFFLEHAALLESMAVRLHAGVERAYCRKELFVSMMFDASCDIEQSVEDLILGPRLSVPVWLGLFSSSKQHSSLSAGFMRELCYMLEMFDTKDTNFFMSTLLTAVLTHHLGWVPTVTPGLQLCFRQSSFGGTQFPCNLADLPKLHPYNPLWAQAMDLYGALGNPLKTSRTIIMSSSSTKSRIENIERMLHIFSYFIRCAAIERVEPKLEGFDFHSSVSLFTSVAKSDATHVLSVDDRTSSSSTLRPLSGKCSPIPNVCRTSTMVNELSSGHIQKPNSFSVIDSISSKSDNCLDVKEIGCDVSFKQPSVTGLRRTMSYSSRMSSSAIGESTFTAVKQIPVSSTSSKKRDVVSPEHLSDKASRLPMNSFGSSCPSKKGSQDVCPPVGKVIFVLGENENLVGLKRRPVDEEINNPTSEGRCKQQEQPLSFSGSEVESGFSECESFELSPVRKGTLITSHGQSKDSSAVEFSADIEQKLWSSKNEKNLAKLGTIHSAFIQGKNSCDSDDMKSANLRSLARSLSVNLPVCVKSIKHEFCANDVCVACGRQIGDVESKENMHPIKESNQIFNKRSMRRLRRAHSSFCVQSQSKKSLKNSSVCQNCNFDQENPCSNGKGNHTGSKKIQGGQPPSMHQDTRRKPCHVVELPLPESIDGSNVSVPVCEWGIAGSLFGGVASHYIPERVLQGCAPLGYGWEVTLKRDLALDAQYPILDPCLSEAVAIVANLDSCEVQLISSHTYVVDRPGTFGVRAGLSQLVANMLESVYHMWKLHASAELCLSFLESRLQEMLLRSQALSELLLSSEFCDMDTLTTVLSLDPNDVPLLLSVASTHSPEVTQRYGLSFR</sequence>
<dbReference type="InterPro" id="IPR028086">
    <property type="entry name" value="FNIP_C_dom"/>
</dbReference>
<evidence type="ECO:0000256" key="6">
    <source>
        <dbReference type="ARBA" id="ARBA00023228"/>
    </source>
</evidence>
<dbReference type="InterPro" id="IPR028085">
    <property type="entry name" value="FNIP_mid_dom"/>
</dbReference>
<comment type="caution">
    <text evidence="9">The sequence shown here is derived from an EMBL/GenBank/DDBJ whole genome shotgun (WGS) entry which is preliminary data.</text>
</comment>
<dbReference type="GO" id="GO:0051087">
    <property type="term" value="F:protein-folding chaperone binding"/>
    <property type="evidence" value="ECO:0007669"/>
    <property type="project" value="TreeGrafter"/>
</dbReference>
<keyword evidence="5" id="KW-0472">Membrane</keyword>
<keyword evidence="4" id="KW-0963">Cytoplasm</keyword>
<dbReference type="InterPro" id="IPR028084">
    <property type="entry name" value="FNIP_N_dom"/>
</dbReference>
<dbReference type="AlphaFoldDB" id="A0AAV7XTJ9"/>
<dbReference type="EMBL" id="JAPTSV010000003">
    <property type="protein sequence ID" value="KAJ1529514.1"/>
    <property type="molecule type" value="Genomic_DNA"/>
</dbReference>
<dbReference type="Pfam" id="PF14636">
    <property type="entry name" value="FNIP_N"/>
    <property type="match status" value="1"/>
</dbReference>
<dbReference type="Pfam" id="PF14637">
    <property type="entry name" value="FNIP_M"/>
    <property type="match status" value="1"/>
</dbReference>
<feature type="region of interest" description="Disordered" evidence="7">
    <location>
        <begin position="936"/>
        <end position="958"/>
    </location>
</feature>
<evidence type="ECO:0000256" key="3">
    <source>
        <dbReference type="ARBA" id="ARBA00007541"/>
    </source>
</evidence>
<protein>
    <recommendedName>
        <fullName evidence="8">UDENN FNIP1/2-type domain-containing protein</fullName>
    </recommendedName>
</protein>
<evidence type="ECO:0000256" key="4">
    <source>
        <dbReference type="ARBA" id="ARBA00022490"/>
    </source>
</evidence>
<dbReference type="GO" id="GO:0042030">
    <property type="term" value="F:ATPase inhibitor activity"/>
    <property type="evidence" value="ECO:0007669"/>
    <property type="project" value="TreeGrafter"/>
</dbReference>
<dbReference type="GO" id="GO:0005765">
    <property type="term" value="C:lysosomal membrane"/>
    <property type="evidence" value="ECO:0007669"/>
    <property type="project" value="UniProtKB-SubCell"/>
</dbReference>
<keyword evidence="6" id="KW-0458">Lysosome</keyword>
<evidence type="ECO:0000259" key="8">
    <source>
        <dbReference type="PROSITE" id="PS51836"/>
    </source>
</evidence>